<organism evidence="6 7">
    <name type="scientific">Nelumbo nucifera</name>
    <name type="common">Sacred lotus</name>
    <dbReference type="NCBI Taxonomy" id="4432"/>
    <lineage>
        <taxon>Eukaryota</taxon>
        <taxon>Viridiplantae</taxon>
        <taxon>Streptophyta</taxon>
        <taxon>Embryophyta</taxon>
        <taxon>Tracheophyta</taxon>
        <taxon>Spermatophyta</taxon>
        <taxon>Magnoliopsida</taxon>
        <taxon>Proteales</taxon>
        <taxon>Nelumbonaceae</taxon>
        <taxon>Nelumbo</taxon>
    </lineage>
</organism>
<evidence type="ECO:0000256" key="4">
    <source>
        <dbReference type="PROSITE-ProRule" id="PRU00325"/>
    </source>
</evidence>
<dbReference type="PROSITE" id="PS50966">
    <property type="entry name" value="ZF_SWIM"/>
    <property type="match status" value="1"/>
</dbReference>
<evidence type="ECO:0000256" key="3">
    <source>
        <dbReference type="ARBA" id="ARBA00022833"/>
    </source>
</evidence>
<dbReference type="GeneID" id="104603111"/>
<accession>A0A1U8AQW5</accession>
<dbReference type="eggNOG" id="ENOG502QR4U">
    <property type="taxonomic scope" value="Eukaryota"/>
</dbReference>
<dbReference type="InterPro" id="IPR006564">
    <property type="entry name" value="Znf_PMZ"/>
</dbReference>
<dbReference type="InterPro" id="IPR007527">
    <property type="entry name" value="Znf_SWIM"/>
</dbReference>
<dbReference type="InterPro" id="IPR018289">
    <property type="entry name" value="MULE_transposase_dom"/>
</dbReference>
<keyword evidence="6" id="KW-1185">Reference proteome</keyword>
<dbReference type="Proteomes" id="UP000189703">
    <property type="component" value="Unplaced"/>
</dbReference>
<name>A0A1U8AQW5_NELNU</name>
<evidence type="ECO:0000256" key="2">
    <source>
        <dbReference type="ARBA" id="ARBA00022771"/>
    </source>
</evidence>
<protein>
    <submittedName>
        <fullName evidence="7">Uncharacterized protein LOC104603111</fullName>
    </submittedName>
</protein>
<dbReference type="KEGG" id="nnu:104603111"/>
<feature type="domain" description="SWIM-type" evidence="5">
    <location>
        <begin position="306"/>
        <end position="347"/>
    </location>
</feature>
<evidence type="ECO:0000313" key="7">
    <source>
        <dbReference type="RefSeq" id="XP_010265359.1"/>
    </source>
</evidence>
<dbReference type="RefSeq" id="XP_010265359.1">
    <property type="nucleotide sequence ID" value="XM_010267057.1"/>
</dbReference>
<evidence type="ECO:0000256" key="1">
    <source>
        <dbReference type="ARBA" id="ARBA00022723"/>
    </source>
</evidence>
<keyword evidence="1" id="KW-0479">Metal-binding</keyword>
<keyword evidence="3" id="KW-0862">Zinc</keyword>
<dbReference type="OrthoDB" id="1614215at2759"/>
<reference evidence="7" key="1">
    <citation type="submission" date="2025-08" db="UniProtKB">
        <authorList>
            <consortium name="RefSeq"/>
        </authorList>
    </citation>
    <scope>IDENTIFICATION</scope>
</reference>
<evidence type="ECO:0000313" key="6">
    <source>
        <dbReference type="Proteomes" id="UP000189703"/>
    </source>
</evidence>
<dbReference type="OMA" id="RCRESGH"/>
<dbReference type="InParanoid" id="A0A1U8AQW5"/>
<dbReference type="PANTHER" id="PTHR31973:SF187">
    <property type="entry name" value="MUTATOR TRANSPOSASE MUDRA PROTEIN"/>
    <property type="match status" value="1"/>
</dbReference>
<sequence>MATTLRKVLLCYCTFEDNIIGVRVDSQTDFNEFVDEVCGGLKVHANSVSLHYTTHFNKTCFLPLNGPRDLSNLLEFNNESAKLRDSPKYLPSDIINDFSRDHAISLTYKQAWRGKERLIDAAHLKGNYQGQLLAVNAYEANNQMFPVAFAVVSSESIPYWTWFLENLKFALNDDRKLVIVSDRNTSIQHIVETVFDSEYHNLDIYGWIIDSDPPHWANSLFKGRRYDKFTSNLVDSFNAWVLEAREQPIMSLVNIIRLKMTELTFRRQCEAKGYKQPVGPNIEDFLKFNISESINLGYTQCGDDEFEIRYKGKQEMMHLTSRSCSCKAWQMVGLPCVHACRAIGLLGLNIYDFVEECYLKKIQQAIYSKHIFAMPNSDMPDFSNESVSFMSNGVNHNVVNLLPPKQKRQPGRLRTKRIESQPIERREIHCSRCRESGHYRRTCRAAID</sequence>
<evidence type="ECO:0000259" key="5">
    <source>
        <dbReference type="PROSITE" id="PS50966"/>
    </source>
</evidence>
<dbReference type="PANTHER" id="PTHR31973">
    <property type="entry name" value="POLYPROTEIN, PUTATIVE-RELATED"/>
    <property type="match status" value="1"/>
</dbReference>
<gene>
    <name evidence="7" type="primary">LOC104603111</name>
</gene>
<dbReference type="GO" id="GO:0008270">
    <property type="term" value="F:zinc ion binding"/>
    <property type="evidence" value="ECO:0007669"/>
    <property type="project" value="UniProtKB-KW"/>
</dbReference>
<dbReference type="AlphaFoldDB" id="A0A1U8AQW5"/>
<dbReference type="Pfam" id="PF04434">
    <property type="entry name" value="SWIM"/>
    <property type="match status" value="1"/>
</dbReference>
<keyword evidence="2 4" id="KW-0863">Zinc-finger</keyword>
<dbReference type="Pfam" id="PF10551">
    <property type="entry name" value="MULE"/>
    <property type="match status" value="1"/>
</dbReference>
<proteinExistence type="predicted"/>
<dbReference type="SMART" id="SM00575">
    <property type="entry name" value="ZnF_PMZ"/>
    <property type="match status" value="1"/>
</dbReference>